<name>A0A667YN96_9TELE</name>
<feature type="compositionally biased region" description="Basic and acidic residues" evidence="2">
    <location>
        <begin position="126"/>
        <end position="136"/>
    </location>
</feature>
<evidence type="ECO:0000313" key="4">
    <source>
        <dbReference type="Proteomes" id="UP000472263"/>
    </source>
</evidence>
<organism evidence="3 4">
    <name type="scientific">Myripristis murdjan</name>
    <name type="common">pinecone soldierfish</name>
    <dbReference type="NCBI Taxonomy" id="586833"/>
    <lineage>
        <taxon>Eukaryota</taxon>
        <taxon>Metazoa</taxon>
        <taxon>Chordata</taxon>
        <taxon>Craniata</taxon>
        <taxon>Vertebrata</taxon>
        <taxon>Euteleostomi</taxon>
        <taxon>Actinopterygii</taxon>
        <taxon>Neopterygii</taxon>
        <taxon>Teleostei</taxon>
        <taxon>Neoteleostei</taxon>
        <taxon>Acanthomorphata</taxon>
        <taxon>Holocentriformes</taxon>
        <taxon>Holocentridae</taxon>
        <taxon>Myripristis</taxon>
    </lineage>
</organism>
<feature type="coiled-coil region" evidence="1">
    <location>
        <begin position="310"/>
        <end position="460"/>
    </location>
</feature>
<feature type="coiled-coil region" evidence="1">
    <location>
        <begin position="150"/>
        <end position="184"/>
    </location>
</feature>
<dbReference type="GeneTree" id="ENSGT00390000018333"/>
<evidence type="ECO:0000256" key="2">
    <source>
        <dbReference type="SAM" id="MobiDB-lite"/>
    </source>
</evidence>
<gene>
    <name evidence="3" type="primary">TEX9</name>
    <name evidence="3" type="synonym">tex9</name>
</gene>
<feature type="compositionally biased region" description="Polar residues" evidence="2">
    <location>
        <begin position="230"/>
        <end position="239"/>
    </location>
</feature>
<dbReference type="OrthoDB" id="269872at2759"/>
<dbReference type="RefSeq" id="XP_029904362.1">
    <property type="nucleotide sequence ID" value="XM_030048502.1"/>
</dbReference>
<feature type="region of interest" description="Disordered" evidence="2">
    <location>
        <begin position="100"/>
        <end position="150"/>
    </location>
</feature>
<feature type="region of interest" description="Disordered" evidence="2">
    <location>
        <begin position="1"/>
        <end position="20"/>
    </location>
</feature>
<dbReference type="Ensembl" id="ENSMMDT00005028553.1">
    <property type="protein sequence ID" value="ENSMMDP00005027883.1"/>
    <property type="gene ID" value="ENSMMDG00005013362.1"/>
</dbReference>
<accession>A0A667YN96</accession>
<dbReference type="Proteomes" id="UP000472263">
    <property type="component" value="Chromosome 3"/>
</dbReference>
<reference evidence="3" key="3">
    <citation type="submission" date="2025-09" db="UniProtKB">
        <authorList>
            <consortium name="Ensembl"/>
        </authorList>
    </citation>
    <scope>IDENTIFICATION</scope>
</reference>
<reference evidence="3" key="2">
    <citation type="submission" date="2025-08" db="UniProtKB">
        <authorList>
            <consortium name="Ensembl"/>
        </authorList>
    </citation>
    <scope>IDENTIFICATION</scope>
</reference>
<sequence>MCPSVRSAVRDSFHSETGGSVSVPNITAKRRRLFSLFLPTGPHSGQTLLVCTNINKLLCNSTTSPWSPVTSKVTTMAEKTLGKKPLPGVLEVGLAKKAASRQTKVADQEHTMMNKPKKPLSSGGERSNRPEGRPMDKPVSGPPKKPTVDLSAQEEQYKLMNAELEAKTAELVRQAEQLMREQNEVFSKPISANLVIDIEDEEDDSRMTKPEQSATQQPGVKVVTKKRVTSSASHNTCTGKQRKEQPLSCRTQTPKSPLAVDAAVVDNSVDCSLANAIRSIEEKLDDPASHEDVVDEMSSTGATAGSAAQIRILKAKLRVMQEELDRLSYECCKKDEENSKLCTKIKEIEDDRARLQKTTNIQQTQIEKHQTLAEESARRCDGLQLQVAGLQKEIQGLNRAQKQAAGNHSTVEVRLNRALEEVERLKTQLSKTKQMSKDKMNEEHQNTENLLAENKMLKKQKAELIVGFKKQLKLIDILKRQKMHFEAAKLLSFTEEEFMKALDWGKS</sequence>
<protein>
    <submittedName>
        <fullName evidence="3">Testis expressed 9</fullName>
    </submittedName>
</protein>
<keyword evidence="4" id="KW-1185">Reference proteome</keyword>
<feature type="region of interest" description="Disordered" evidence="2">
    <location>
        <begin position="202"/>
        <end position="253"/>
    </location>
</feature>
<dbReference type="GeneID" id="115357124"/>
<reference evidence="3" key="1">
    <citation type="submission" date="2019-06" db="EMBL/GenBank/DDBJ databases">
        <authorList>
            <consortium name="Wellcome Sanger Institute Data Sharing"/>
        </authorList>
    </citation>
    <scope>NUCLEOTIDE SEQUENCE [LARGE SCALE GENOMIC DNA]</scope>
</reference>
<dbReference type="CTD" id="374618"/>
<dbReference type="PANTHER" id="PTHR23313">
    <property type="entry name" value="TSEC1-RELATED"/>
    <property type="match status" value="1"/>
</dbReference>
<evidence type="ECO:0000256" key="1">
    <source>
        <dbReference type="SAM" id="Coils"/>
    </source>
</evidence>
<proteinExistence type="predicted"/>
<dbReference type="InParanoid" id="A0A667YN96"/>
<evidence type="ECO:0000313" key="3">
    <source>
        <dbReference type="Ensembl" id="ENSMMDP00005027883.1"/>
    </source>
</evidence>
<keyword evidence="1" id="KW-0175">Coiled coil</keyword>
<dbReference type="FunCoup" id="A0A667YN96">
    <property type="interactions" value="43"/>
</dbReference>
<dbReference type="PANTHER" id="PTHR23313:SF0">
    <property type="entry name" value="TESTIS-EXPRESSED PROTEIN 9"/>
    <property type="match status" value="1"/>
</dbReference>
<dbReference type="AlphaFoldDB" id="A0A667YN96"/>